<evidence type="ECO:0000256" key="21">
    <source>
        <dbReference type="ARBA" id="ARBA00023136"/>
    </source>
</evidence>
<evidence type="ECO:0000256" key="8">
    <source>
        <dbReference type="ARBA" id="ARBA00022501"/>
    </source>
</evidence>
<evidence type="ECO:0000256" key="1">
    <source>
        <dbReference type="ARBA" id="ARBA00001143"/>
    </source>
</evidence>
<comment type="catalytic activity">
    <reaction evidence="26">
        <text>(15S)-hydroperoxy-(5Z,8Z,11Z,13E)-eicosatetraenoate + AH2 = (15S)-hydroxy-(5Z,8Z,11Z,13E)-eicosatetraenoate + A + H2O</text>
        <dbReference type="Rhea" id="RHEA:48856"/>
        <dbReference type="ChEBI" id="CHEBI:13193"/>
        <dbReference type="ChEBI" id="CHEBI:15377"/>
        <dbReference type="ChEBI" id="CHEBI:17499"/>
        <dbReference type="ChEBI" id="CHEBI:57409"/>
        <dbReference type="ChEBI" id="CHEBI:57446"/>
    </reaction>
    <physiologicalReaction direction="left-to-right" evidence="26">
        <dbReference type="Rhea" id="RHEA:48857"/>
    </physiologicalReaction>
</comment>
<keyword evidence="19 33" id="KW-0503">Monooxygenase</keyword>
<comment type="function">
    <text evidence="32">Catalyzes the conversion of prostaglandin H2 (PGH2) to thromboxane A2 (TXA2), a potent inducer of blood vessel constriction and platelet aggregation. Also cleaves PGH2 to 12-hydroxy-heptadecatrienoicacid (12-HHT) and malondialdehyde, which is known to act as a mediator of DNA damage. 12-HHT and malondialdehyde are formed stoichiometrically in the same amounts as TXA2. Additionally, displays dehydratase activity, toward (15S)-hydroperoxy-(5Z,8Z,11Z,13E)-eicosatetraenoate (15(S)-HPETE) producing 15-KETE and 15-HETE.</text>
</comment>
<comment type="catalytic activity">
    <reaction evidence="27">
        <text>prostaglandin H2 = (12S)-hydroxy-(5Z,8E,10E)-heptadecatrienoate + malonaldehyde</text>
        <dbReference type="Rhea" id="RHEA:48644"/>
        <dbReference type="ChEBI" id="CHEBI:57405"/>
        <dbReference type="ChEBI" id="CHEBI:90694"/>
        <dbReference type="ChEBI" id="CHEBI:566274"/>
    </reaction>
</comment>
<keyword evidence="15" id="KW-0276">Fatty acid metabolism</keyword>
<keyword evidence="16 34" id="KW-1133">Transmembrane helix</keyword>
<evidence type="ECO:0000256" key="13">
    <source>
        <dbReference type="ARBA" id="ARBA00022723"/>
    </source>
</evidence>
<name>A0ABM3XV21_ERIEU</name>
<sequence>MQVLGLFSLPVSGLTVTVTLLAVFLVLLKWYSTSAFSRLEKLGIRHPKPFPFIGNLTFFHQGFWEAHLELRHQYGPLSGYYLGRRMFIVISEPDMIEQVLVENFSNFTNRIASGLESKPVTDSVLFLRDRRWTEVRSALTSAFSPEKLNEMIPLISHSCQVLLAHLQSFADSGEAFDIQKSYCSFTTDVVASLAFGTQLDSQEEPTHPFVQHCHRFFAFSIPRALLVLILSFPSVMVPLARMLPKKQWEEVAHYFSSLVGTVTAAREQQARGERRKDFLQAILDSSLDEEGPKATRHLTEDEVVGQASLFLIAGYEIITNTLSFATYLLATHPKYQERLLAELDAFHGAHGSLEYYSLQKSLPYLDMVILETLRMYPPAFRFTREATRDCELLGQRIPAGAVLEVAVGALHHDPEFWPNPEIFDPERFTAEAQQIRRPFTYLPFGGGPRGCLGMQLGLLEVKLTLLHMLSKFRFQVCPKTQIPLQLKSKAALGPKDGVYIKIVPR</sequence>
<dbReference type="InterPro" id="IPR050705">
    <property type="entry name" value="Cytochrome_P450_3A"/>
</dbReference>
<evidence type="ECO:0000256" key="24">
    <source>
        <dbReference type="ARBA" id="ARBA00023239"/>
    </source>
</evidence>
<evidence type="ECO:0000256" key="26">
    <source>
        <dbReference type="ARBA" id="ARBA00036380"/>
    </source>
</evidence>
<evidence type="ECO:0000256" key="20">
    <source>
        <dbReference type="ARBA" id="ARBA00023098"/>
    </source>
</evidence>
<evidence type="ECO:0000256" key="7">
    <source>
        <dbReference type="ARBA" id="ARBA00013084"/>
    </source>
</evidence>
<dbReference type="EC" id="5.3.99.5" evidence="29"/>
<keyword evidence="20" id="KW-0443">Lipid metabolism</keyword>
<dbReference type="PANTHER" id="PTHR24302:SF47">
    <property type="entry name" value="CYTOCHROME P450"/>
    <property type="match status" value="1"/>
</dbReference>
<comment type="cofactor">
    <cofactor evidence="3">
        <name>heme</name>
        <dbReference type="ChEBI" id="CHEBI:30413"/>
    </cofactor>
</comment>
<evidence type="ECO:0000256" key="33">
    <source>
        <dbReference type="RuleBase" id="RU000461"/>
    </source>
</evidence>
<comment type="subcellular location">
    <subcellularLocation>
        <location evidence="4">Endoplasmic reticulum membrane</location>
        <topology evidence="4">Multi-pass membrane protein</topology>
    </subcellularLocation>
</comment>
<evidence type="ECO:0000256" key="23">
    <source>
        <dbReference type="ARBA" id="ARBA00023235"/>
    </source>
</evidence>
<evidence type="ECO:0000256" key="22">
    <source>
        <dbReference type="ARBA" id="ARBA00023160"/>
    </source>
</evidence>
<keyword evidence="12 34" id="KW-0812">Transmembrane</keyword>
<gene>
    <name evidence="36" type="primary">TBXAS1</name>
</gene>
<comment type="catalytic activity">
    <reaction evidence="2">
        <text>a hydroperoxyeicosatetraenoate = an oxoeicosatetraenoate + H2O</text>
        <dbReference type="Rhea" id="RHEA:55556"/>
        <dbReference type="ChEBI" id="CHEBI:15377"/>
        <dbReference type="ChEBI" id="CHEBI:59720"/>
        <dbReference type="ChEBI" id="CHEBI:131859"/>
        <dbReference type="EC" id="4.2.1.152"/>
    </reaction>
    <physiologicalReaction direction="left-to-right" evidence="2">
        <dbReference type="Rhea" id="RHEA:55557"/>
    </physiologicalReaction>
</comment>
<evidence type="ECO:0000256" key="4">
    <source>
        <dbReference type="ARBA" id="ARBA00004477"/>
    </source>
</evidence>
<evidence type="ECO:0000256" key="34">
    <source>
        <dbReference type="SAM" id="Phobius"/>
    </source>
</evidence>
<dbReference type="Gene3D" id="1.10.630.10">
    <property type="entry name" value="Cytochrome P450"/>
    <property type="match status" value="1"/>
</dbReference>
<evidence type="ECO:0000256" key="10">
    <source>
        <dbReference type="ARBA" id="ARBA00022585"/>
    </source>
</evidence>
<evidence type="ECO:0000256" key="5">
    <source>
        <dbReference type="ARBA" id="ARBA00010617"/>
    </source>
</evidence>
<evidence type="ECO:0000256" key="16">
    <source>
        <dbReference type="ARBA" id="ARBA00022989"/>
    </source>
</evidence>
<comment type="catalytic activity">
    <reaction evidence="28">
        <text>prostaglandin H2 = thromboxane A2</text>
        <dbReference type="Rhea" id="RHEA:17137"/>
        <dbReference type="ChEBI" id="CHEBI:57405"/>
        <dbReference type="ChEBI" id="CHEBI:57445"/>
        <dbReference type="EC" id="5.3.99.5"/>
    </reaction>
    <physiologicalReaction direction="left-to-right" evidence="28">
        <dbReference type="Rhea" id="RHEA:17138"/>
    </physiologicalReaction>
</comment>
<evidence type="ECO:0000256" key="17">
    <source>
        <dbReference type="ARBA" id="ARBA00023002"/>
    </source>
</evidence>
<evidence type="ECO:0000256" key="30">
    <source>
        <dbReference type="ARBA" id="ARBA00040834"/>
    </source>
</evidence>
<keyword evidence="17 33" id="KW-0560">Oxidoreductase</keyword>
<keyword evidence="18 33" id="KW-0408">Iron</keyword>
<dbReference type="PANTHER" id="PTHR24302">
    <property type="entry name" value="CYTOCHROME P450 FAMILY 3"/>
    <property type="match status" value="1"/>
</dbReference>
<keyword evidence="35" id="KW-1185">Reference proteome</keyword>
<evidence type="ECO:0000256" key="27">
    <source>
        <dbReference type="ARBA" id="ARBA00036424"/>
    </source>
</evidence>
<evidence type="ECO:0000256" key="15">
    <source>
        <dbReference type="ARBA" id="ARBA00022832"/>
    </source>
</evidence>
<organism evidence="35 36">
    <name type="scientific">Erinaceus europaeus</name>
    <name type="common">Western European hedgehog</name>
    <dbReference type="NCBI Taxonomy" id="9365"/>
    <lineage>
        <taxon>Eukaryota</taxon>
        <taxon>Metazoa</taxon>
        <taxon>Chordata</taxon>
        <taxon>Craniata</taxon>
        <taxon>Vertebrata</taxon>
        <taxon>Euteleostomi</taxon>
        <taxon>Mammalia</taxon>
        <taxon>Eutheria</taxon>
        <taxon>Laurasiatheria</taxon>
        <taxon>Eulipotyphla</taxon>
        <taxon>Erinaceidae</taxon>
        <taxon>Erinaceinae</taxon>
        <taxon>Erinaceus</taxon>
    </lineage>
</organism>
<evidence type="ECO:0000256" key="3">
    <source>
        <dbReference type="ARBA" id="ARBA00001971"/>
    </source>
</evidence>
<evidence type="ECO:0000256" key="14">
    <source>
        <dbReference type="ARBA" id="ARBA00022824"/>
    </source>
</evidence>
<keyword evidence="9" id="KW-0444">Lipid biosynthesis</keyword>
<comment type="catalytic activity">
    <reaction evidence="1">
        <text>(15S)-hydroperoxy-(5Z,8Z,11Z,13E)-eicosatetraenoate = 15-oxo-(5Z,8Z,11Z,13E)-eicosatetraenoate + H2O</text>
        <dbReference type="Rhea" id="RHEA:48636"/>
        <dbReference type="ChEBI" id="CHEBI:15377"/>
        <dbReference type="ChEBI" id="CHEBI:57410"/>
        <dbReference type="ChEBI" id="CHEBI:57446"/>
    </reaction>
    <physiologicalReaction direction="left-to-right" evidence="1">
        <dbReference type="Rhea" id="RHEA:48637"/>
    </physiologicalReaction>
</comment>
<keyword evidence="11 33" id="KW-0349">Heme</keyword>
<evidence type="ECO:0000256" key="9">
    <source>
        <dbReference type="ARBA" id="ARBA00022516"/>
    </source>
</evidence>
<comment type="similarity">
    <text evidence="5 33">Belongs to the cytochrome P450 family.</text>
</comment>
<keyword evidence="10" id="KW-0643">Prostaglandin biosynthesis</keyword>
<evidence type="ECO:0000256" key="32">
    <source>
        <dbReference type="ARBA" id="ARBA00054825"/>
    </source>
</evidence>
<evidence type="ECO:0000256" key="2">
    <source>
        <dbReference type="ARBA" id="ARBA00001719"/>
    </source>
</evidence>
<feature type="transmembrane region" description="Helical" evidence="34">
    <location>
        <begin position="224"/>
        <end position="243"/>
    </location>
</feature>
<dbReference type="EC" id="4.2.1.152" evidence="7"/>
<keyword evidence="23" id="KW-0413">Isomerase</keyword>
<evidence type="ECO:0000256" key="12">
    <source>
        <dbReference type="ARBA" id="ARBA00022692"/>
    </source>
</evidence>
<dbReference type="InterPro" id="IPR001128">
    <property type="entry name" value="Cyt_P450"/>
</dbReference>
<dbReference type="PROSITE" id="PS00086">
    <property type="entry name" value="CYTOCHROME_P450"/>
    <property type="match status" value="1"/>
</dbReference>
<keyword evidence="21 34" id="KW-0472">Membrane</keyword>
<dbReference type="Pfam" id="PF00067">
    <property type="entry name" value="p450"/>
    <property type="match status" value="1"/>
</dbReference>
<keyword evidence="22" id="KW-0275">Fatty acid biosynthesis</keyword>
<evidence type="ECO:0000313" key="36">
    <source>
        <dbReference type="RefSeq" id="XP_060052667.1"/>
    </source>
</evidence>
<evidence type="ECO:0000256" key="6">
    <source>
        <dbReference type="ARBA" id="ARBA00011245"/>
    </source>
</evidence>
<evidence type="ECO:0000256" key="18">
    <source>
        <dbReference type="ARBA" id="ARBA00023004"/>
    </source>
</evidence>
<evidence type="ECO:0000256" key="31">
    <source>
        <dbReference type="ARBA" id="ARBA00042726"/>
    </source>
</evidence>
<evidence type="ECO:0000313" key="35">
    <source>
        <dbReference type="Proteomes" id="UP001652624"/>
    </source>
</evidence>
<protein>
    <recommendedName>
        <fullName evidence="30">Thromboxane-A synthase</fullName>
        <ecNumber evidence="7">4.2.1.152</ecNumber>
        <ecNumber evidence="29">5.3.99.5</ecNumber>
    </recommendedName>
    <alternativeName>
        <fullName evidence="31">Cytochrome P450 5A1</fullName>
    </alternativeName>
    <alternativeName>
        <fullName evidence="25">Hydroperoxy icosatetraenoate dehydratase</fullName>
    </alternativeName>
</protein>
<evidence type="ECO:0000256" key="19">
    <source>
        <dbReference type="ARBA" id="ARBA00023033"/>
    </source>
</evidence>
<dbReference type="Proteomes" id="UP001652624">
    <property type="component" value="Chromosome 8"/>
</dbReference>
<keyword evidence="13 33" id="KW-0479">Metal-binding</keyword>
<keyword evidence="14" id="KW-0256">Endoplasmic reticulum</keyword>
<comment type="subunit">
    <text evidence="6">Monomer.</text>
</comment>
<evidence type="ECO:0000256" key="25">
    <source>
        <dbReference type="ARBA" id="ARBA00033404"/>
    </source>
</evidence>
<dbReference type="InterPro" id="IPR036396">
    <property type="entry name" value="Cyt_P450_sf"/>
</dbReference>
<evidence type="ECO:0000256" key="29">
    <source>
        <dbReference type="ARBA" id="ARBA00038872"/>
    </source>
</evidence>
<dbReference type="GeneID" id="103115415"/>
<dbReference type="RefSeq" id="XP_060052667.1">
    <property type="nucleotide sequence ID" value="XM_060196684.1"/>
</dbReference>
<dbReference type="PRINTS" id="PR00385">
    <property type="entry name" value="P450"/>
</dbReference>
<keyword evidence="8" id="KW-0644">Prostaglandin metabolism</keyword>
<keyword evidence="24" id="KW-0456">Lyase</keyword>
<dbReference type="InterPro" id="IPR017972">
    <property type="entry name" value="Cyt_P450_CS"/>
</dbReference>
<accession>A0ABM3XV21</accession>
<dbReference type="InterPro" id="IPR002401">
    <property type="entry name" value="Cyt_P450_E_grp-I"/>
</dbReference>
<evidence type="ECO:0000256" key="28">
    <source>
        <dbReference type="ARBA" id="ARBA00036475"/>
    </source>
</evidence>
<feature type="transmembrane region" description="Helical" evidence="34">
    <location>
        <begin position="6"/>
        <end position="28"/>
    </location>
</feature>
<proteinExistence type="inferred from homology"/>
<dbReference type="SUPFAM" id="SSF48264">
    <property type="entry name" value="Cytochrome P450"/>
    <property type="match status" value="1"/>
</dbReference>
<evidence type="ECO:0000256" key="11">
    <source>
        <dbReference type="ARBA" id="ARBA00022617"/>
    </source>
</evidence>
<dbReference type="PRINTS" id="PR00463">
    <property type="entry name" value="EP450I"/>
</dbReference>
<reference evidence="36" key="1">
    <citation type="submission" date="2025-08" db="UniProtKB">
        <authorList>
            <consortium name="RefSeq"/>
        </authorList>
    </citation>
    <scope>IDENTIFICATION</scope>
</reference>